<dbReference type="Proteomes" id="UP001519460">
    <property type="component" value="Unassembled WGS sequence"/>
</dbReference>
<accession>A0ABD0JLC9</accession>
<organism evidence="1 2">
    <name type="scientific">Batillaria attramentaria</name>
    <dbReference type="NCBI Taxonomy" id="370345"/>
    <lineage>
        <taxon>Eukaryota</taxon>
        <taxon>Metazoa</taxon>
        <taxon>Spiralia</taxon>
        <taxon>Lophotrochozoa</taxon>
        <taxon>Mollusca</taxon>
        <taxon>Gastropoda</taxon>
        <taxon>Caenogastropoda</taxon>
        <taxon>Sorbeoconcha</taxon>
        <taxon>Cerithioidea</taxon>
        <taxon>Batillariidae</taxon>
        <taxon>Batillaria</taxon>
    </lineage>
</organism>
<name>A0ABD0JLC9_9CAEN</name>
<evidence type="ECO:0000313" key="1">
    <source>
        <dbReference type="EMBL" id="KAK7475664.1"/>
    </source>
</evidence>
<dbReference type="EMBL" id="JACVVK020000398">
    <property type="protein sequence ID" value="KAK7475664.1"/>
    <property type="molecule type" value="Genomic_DNA"/>
</dbReference>
<comment type="caution">
    <text evidence="1">The sequence shown here is derived from an EMBL/GenBank/DDBJ whole genome shotgun (WGS) entry which is preliminary data.</text>
</comment>
<sequence length="198" mass="23395">MRWWLWVANLPQSSHGTEDRIPVHQRESESKPELCHINEHHSTTHQLKRSQHGHPLRMRWWFWVANLPQPLPQGTEQRILVHACESESKLELRHIIVNEHQSTKPASTETQHRHPLRMARQIQKWDIVTNLNVETRILTLFGYRIGRGRAASGISKDNQSVLDSRKLLMHVFRFIFAELTCKFLSRLNTDTDWISVMH</sequence>
<gene>
    <name evidence="1" type="ORF">BaRGS_00033090</name>
</gene>
<keyword evidence="2" id="KW-1185">Reference proteome</keyword>
<dbReference type="AlphaFoldDB" id="A0ABD0JLC9"/>
<evidence type="ECO:0000313" key="2">
    <source>
        <dbReference type="Proteomes" id="UP001519460"/>
    </source>
</evidence>
<reference evidence="1 2" key="1">
    <citation type="journal article" date="2023" name="Sci. Data">
        <title>Genome assembly of the Korean intertidal mud-creeper Batillaria attramentaria.</title>
        <authorList>
            <person name="Patra A.K."/>
            <person name="Ho P.T."/>
            <person name="Jun S."/>
            <person name="Lee S.J."/>
            <person name="Kim Y."/>
            <person name="Won Y.J."/>
        </authorList>
    </citation>
    <scope>NUCLEOTIDE SEQUENCE [LARGE SCALE GENOMIC DNA]</scope>
    <source>
        <strain evidence="1">Wonlab-2016</strain>
    </source>
</reference>
<proteinExistence type="predicted"/>
<protein>
    <submittedName>
        <fullName evidence="1">Uncharacterized protein</fullName>
    </submittedName>
</protein>